<evidence type="ECO:0000256" key="1">
    <source>
        <dbReference type="ARBA" id="ARBA00004123"/>
    </source>
</evidence>
<proteinExistence type="predicted"/>
<keyword evidence="9" id="KW-0812">Transmembrane</keyword>
<name>A0A6J8AVI8_MYTCO</name>
<keyword evidence="6" id="KW-0539">Nucleus</keyword>
<dbReference type="FunFam" id="3.30.160.60:FF:000065">
    <property type="entry name" value="B-cell CLL/lymphoma 6, member B"/>
    <property type="match status" value="1"/>
</dbReference>
<sequence>MHVEITDSVEDERDETNSGGNVEAEAEDHVEAVALPDDNDKILICNICDIEFVSRSNLNRHMKAHKNKKETCGICDKAFFTAYDVHAHIQSAHEMVLHNCDQCNKKFRSKSGLKNHQKQHDNIFYICVLIVEGAITIKLILKAINLHMKV</sequence>
<feature type="domain" description="C2H2-type" evidence="10">
    <location>
        <begin position="98"/>
        <end position="120"/>
    </location>
</feature>
<keyword evidence="2" id="KW-0479">Metal-binding</keyword>
<dbReference type="GO" id="GO:0000981">
    <property type="term" value="F:DNA-binding transcription factor activity, RNA polymerase II-specific"/>
    <property type="evidence" value="ECO:0007669"/>
    <property type="project" value="TreeGrafter"/>
</dbReference>
<dbReference type="InterPro" id="IPR013087">
    <property type="entry name" value="Znf_C2H2_type"/>
</dbReference>
<dbReference type="PANTHER" id="PTHR24388">
    <property type="entry name" value="ZINC FINGER PROTEIN"/>
    <property type="match status" value="1"/>
</dbReference>
<accession>A0A6J8AVI8</accession>
<keyword evidence="9" id="KW-0472">Membrane</keyword>
<evidence type="ECO:0000259" key="10">
    <source>
        <dbReference type="PROSITE" id="PS50157"/>
    </source>
</evidence>
<dbReference type="PROSITE" id="PS50157">
    <property type="entry name" value="ZINC_FINGER_C2H2_2"/>
    <property type="match status" value="2"/>
</dbReference>
<feature type="region of interest" description="Disordered" evidence="8">
    <location>
        <begin position="1"/>
        <end position="27"/>
    </location>
</feature>
<dbReference type="AlphaFoldDB" id="A0A6J8AVI8"/>
<evidence type="ECO:0000313" key="11">
    <source>
        <dbReference type="EMBL" id="CAC5372915.1"/>
    </source>
</evidence>
<keyword evidence="4 7" id="KW-0863">Zinc-finger</keyword>
<evidence type="ECO:0000256" key="9">
    <source>
        <dbReference type="SAM" id="Phobius"/>
    </source>
</evidence>
<protein>
    <submittedName>
        <fullName evidence="11">KRAB</fullName>
    </submittedName>
</protein>
<keyword evidence="12" id="KW-1185">Reference proteome</keyword>
<evidence type="ECO:0000256" key="7">
    <source>
        <dbReference type="PROSITE-ProRule" id="PRU00042"/>
    </source>
</evidence>
<evidence type="ECO:0000256" key="5">
    <source>
        <dbReference type="ARBA" id="ARBA00022833"/>
    </source>
</evidence>
<feature type="transmembrane region" description="Helical" evidence="9">
    <location>
        <begin position="123"/>
        <end position="141"/>
    </location>
</feature>
<dbReference type="Gene3D" id="3.30.160.60">
    <property type="entry name" value="Classic Zinc Finger"/>
    <property type="match status" value="2"/>
</dbReference>
<feature type="domain" description="C2H2-type" evidence="10">
    <location>
        <begin position="43"/>
        <end position="70"/>
    </location>
</feature>
<organism evidence="11 12">
    <name type="scientific">Mytilus coruscus</name>
    <name type="common">Sea mussel</name>
    <dbReference type="NCBI Taxonomy" id="42192"/>
    <lineage>
        <taxon>Eukaryota</taxon>
        <taxon>Metazoa</taxon>
        <taxon>Spiralia</taxon>
        <taxon>Lophotrochozoa</taxon>
        <taxon>Mollusca</taxon>
        <taxon>Bivalvia</taxon>
        <taxon>Autobranchia</taxon>
        <taxon>Pteriomorphia</taxon>
        <taxon>Mytilida</taxon>
        <taxon>Mytiloidea</taxon>
        <taxon>Mytilidae</taxon>
        <taxon>Mytilinae</taxon>
        <taxon>Mytilus</taxon>
    </lineage>
</organism>
<evidence type="ECO:0000256" key="4">
    <source>
        <dbReference type="ARBA" id="ARBA00022771"/>
    </source>
</evidence>
<dbReference type="SUPFAM" id="SSF57667">
    <property type="entry name" value="beta-beta-alpha zinc fingers"/>
    <property type="match status" value="2"/>
</dbReference>
<dbReference type="InterPro" id="IPR036236">
    <property type="entry name" value="Znf_C2H2_sf"/>
</dbReference>
<evidence type="ECO:0000256" key="6">
    <source>
        <dbReference type="ARBA" id="ARBA00023242"/>
    </source>
</evidence>
<dbReference type="GO" id="GO:0000978">
    <property type="term" value="F:RNA polymerase II cis-regulatory region sequence-specific DNA binding"/>
    <property type="evidence" value="ECO:0007669"/>
    <property type="project" value="TreeGrafter"/>
</dbReference>
<dbReference type="GO" id="GO:0008270">
    <property type="term" value="F:zinc ion binding"/>
    <property type="evidence" value="ECO:0007669"/>
    <property type="project" value="UniProtKB-KW"/>
</dbReference>
<dbReference type="InterPro" id="IPR050527">
    <property type="entry name" value="Snail/Krueppel_Znf"/>
</dbReference>
<dbReference type="SMART" id="SM00355">
    <property type="entry name" value="ZnF_C2H2"/>
    <property type="match status" value="3"/>
</dbReference>
<comment type="subcellular location">
    <subcellularLocation>
        <location evidence="1">Nucleus</location>
    </subcellularLocation>
</comment>
<dbReference type="EMBL" id="CACVKT020001876">
    <property type="protein sequence ID" value="CAC5372915.1"/>
    <property type="molecule type" value="Genomic_DNA"/>
</dbReference>
<dbReference type="OrthoDB" id="6161988at2759"/>
<dbReference type="GO" id="GO:0005634">
    <property type="term" value="C:nucleus"/>
    <property type="evidence" value="ECO:0007669"/>
    <property type="project" value="UniProtKB-SubCell"/>
</dbReference>
<keyword evidence="9" id="KW-1133">Transmembrane helix</keyword>
<dbReference type="Pfam" id="PF00096">
    <property type="entry name" value="zf-C2H2"/>
    <property type="match status" value="3"/>
</dbReference>
<evidence type="ECO:0000313" key="12">
    <source>
        <dbReference type="Proteomes" id="UP000507470"/>
    </source>
</evidence>
<keyword evidence="3" id="KW-0677">Repeat</keyword>
<reference evidence="11 12" key="1">
    <citation type="submission" date="2020-06" db="EMBL/GenBank/DDBJ databases">
        <authorList>
            <person name="Li R."/>
            <person name="Bekaert M."/>
        </authorList>
    </citation>
    <scope>NUCLEOTIDE SEQUENCE [LARGE SCALE GENOMIC DNA]</scope>
    <source>
        <strain evidence="12">wild</strain>
    </source>
</reference>
<evidence type="ECO:0000256" key="3">
    <source>
        <dbReference type="ARBA" id="ARBA00022737"/>
    </source>
</evidence>
<evidence type="ECO:0000256" key="8">
    <source>
        <dbReference type="SAM" id="MobiDB-lite"/>
    </source>
</evidence>
<dbReference type="PROSITE" id="PS00028">
    <property type="entry name" value="ZINC_FINGER_C2H2_1"/>
    <property type="match status" value="2"/>
</dbReference>
<dbReference type="PANTHER" id="PTHR24388:SF54">
    <property type="entry name" value="PROTEIN ESCARGOT"/>
    <property type="match status" value="1"/>
</dbReference>
<dbReference type="Proteomes" id="UP000507470">
    <property type="component" value="Unassembled WGS sequence"/>
</dbReference>
<keyword evidence="5" id="KW-0862">Zinc</keyword>
<evidence type="ECO:0000256" key="2">
    <source>
        <dbReference type="ARBA" id="ARBA00022723"/>
    </source>
</evidence>
<gene>
    <name evidence="11" type="ORF">MCOR_10848</name>
</gene>